<reference evidence="2" key="1">
    <citation type="submission" date="2015-01" db="EMBL/GenBank/DDBJ databases">
        <authorList>
            <person name="Aksoy S."/>
            <person name="Warren W."/>
            <person name="Wilson R.K."/>
        </authorList>
    </citation>
    <scope>NUCLEOTIDE SEQUENCE [LARGE SCALE GENOMIC DNA]</scope>
    <source>
        <strain evidence="2">IAEA</strain>
    </source>
</reference>
<dbReference type="PANTHER" id="PTHR10730:SF45">
    <property type="entry name" value="PROCOLLAGEN-LYSINE,2-OXOGLUTARATE 5-DIOXYGENASE"/>
    <property type="match status" value="1"/>
</dbReference>
<evidence type="ECO:0008006" key="3">
    <source>
        <dbReference type="Google" id="ProtNLM"/>
    </source>
</evidence>
<organism evidence="1 2">
    <name type="scientific">Glossina palpalis gambiensis</name>
    <dbReference type="NCBI Taxonomy" id="67801"/>
    <lineage>
        <taxon>Eukaryota</taxon>
        <taxon>Metazoa</taxon>
        <taxon>Ecdysozoa</taxon>
        <taxon>Arthropoda</taxon>
        <taxon>Hexapoda</taxon>
        <taxon>Insecta</taxon>
        <taxon>Pterygota</taxon>
        <taxon>Neoptera</taxon>
        <taxon>Endopterygota</taxon>
        <taxon>Diptera</taxon>
        <taxon>Brachycera</taxon>
        <taxon>Muscomorpha</taxon>
        <taxon>Hippoboscoidea</taxon>
        <taxon>Glossinidae</taxon>
        <taxon>Glossina</taxon>
    </lineage>
</organism>
<dbReference type="PANTHER" id="PTHR10730">
    <property type="entry name" value="PROCOLLAGEN-LYSINE,2-OXOGLUTARATE 5-DIOXYGENASE/GLYCOSYLTRANSFERASE 25 FAMILY MEMBER"/>
    <property type="match status" value="1"/>
</dbReference>
<evidence type="ECO:0000313" key="1">
    <source>
        <dbReference type="EnsemblMetazoa" id="GPPI015511-PA"/>
    </source>
</evidence>
<dbReference type="EnsemblMetazoa" id="GPPI015511-RA">
    <property type="protein sequence ID" value="GPPI015511-PA"/>
    <property type="gene ID" value="GPPI015511"/>
</dbReference>
<dbReference type="EMBL" id="JXJN01007031">
    <property type="status" value="NOT_ANNOTATED_CDS"/>
    <property type="molecule type" value="Genomic_DNA"/>
</dbReference>
<dbReference type="VEuPathDB" id="VectorBase:GPPI015511"/>
<reference evidence="1" key="2">
    <citation type="submission" date="2020-05" db="UniProtKB">
        <authorList>
            <consortium name="EnsemblMetazoa"/>
        </authorList>
    </citation>
    <scope>IDENTIFICATION</scope>
    <source>
        <strain evidence="1">IAEA</strain>
    </source>
</reference>
<dbReference type="GO" id="GO:0008475">
    <property type="term" value="F:procollagen-lysine 5-dioxygenase activity"/>
    <property type="evidence" value="ECO:0007669"/>
    <property type="project" value="TreeGrafter"/>
</dbReference>
<name>A0A1B0B197_9MUSC</name>
<dbReference type="GO" id="GO:0005783">
    <property type="term" value="C:endoplasmic reticulum"/>
    <property type="evidence" value="ECO:0007669"/>
    <property type="project" value="TreeGrafter"/>
</dbReference>
<evidence type="ECO:0000313" key="2">
    <source>
        <dbReference type="Proteomes" id="UP000092460"/>
    </source>
</evidence>
<dbReference type="STRING" id="67801.A0A1B0B197"/>
<keyword evidence="2" id="KW-1185">Reference proteome</keyword>
<dbReference type="Proteomes" id="UP000092460">
    <property type="component" value="Unassembled WGS sequence"/>
</dbReference>
<dbReference type="InterPro" id="IPR050757">
    <property type="entry name" value="Collagen_mod_GT25"/>
</dbReference>
<accession>A0A1B0B197</accession>
<sequence>MQSKKIVRDTISGLTYAITELSLFFTYSTGSGLWNAWDVSSIYLIKNTAFKYINYDHEHCKADMAMSLSLRNANINLYVSNERYYGHLINTDNFNVTLSRPDLYNFLQNPFDWIRKYISTNYLEQLQESYTALQPCQDVYLFQIVTDVFADDLLAVMENYCRRKYKSDLENFDARAIHMSQVDLETVWLRFLQHFVQPLQTKIFLGKRFGVPHTAAHFIVRYKTDEEHFVAPKHNSRVYSANIALNRVGVEYSGGGRYFIRYNCSVIDIEKGWMIMHPGRITHLYTDLPIVKGISYTAVSLIYP</sequence>
<proteinExistence type="predicted"/>
<protein>
    <recommendedName>
        <fullName evidence="3">Prolyl 4-hydroxylase alpha subunit domain-containing protein</fullName>
    </recommendedName>
</protein>
<dbReference type="AlphaFoldDB" id="A0A1B0B197"/>